<dbReference type="InterPro" id="IPR011335">
    <property type="entry name" value="Restrct_endonuc-II-like"/>
</dbReference>
<reference evidence="2" key="1">
    <citation type="journal article" date="2021" name="PeerJ">
        <title>Extensive microbial diversity within the chicken gut microbiome revealed by metagenomics and culture.</title>
        <authorList>
            <person name="Gilroy R."/>
            <person name="Ravi A."/>
            <person name="Getino M."/>
            <person name="Pursley I."/>
            <person name="Horton D.L."/>
            <person name="Alikhan N.F."/>
            <person name="Baker D."/>
            <person name="Gharbi K."/>
            <person name="Hall N."/>
            <person name="Watson M."/>
            <person name="Adriaenssens E.M."/>
            <person name="Foster-Nyarko E."/>
            <person name="Jarju S."/>
            <person name="Secka A."/>
            <person name="Antonio M."/>
            <person name="Oren A."/>
            <person name="Chaudhuri R.R."/>
            <person name="La Ragione R."/>
            <person name="Hildebrand F."/>
            <person name="Pallen M.J."/>
        </authorList>
    </citation>
    <scope>NUCLEOTIDE SEQUENCE</scope>
    <source>
        <strain evidence="2">A6-441</strain>
    </source>
</reference>
<feature type="domain" description="Type II restriction endonuclease EcoO109IR" evidence="1">
    <location>
        <begin position="120"/>
        <end position="225"/>
    </location>
</feature>
<dbReference type="AlphaFoldDB" id="A0A9E2NXF6"/>
<evidence type="ECO:0000259" key="1">
    <source>
        <dbReference type="Pfam" id="PF14511"/>
    </source>
</evidence>
<protein>
    <recommendedName>
        <fullName evidence="1">Type II restriction endonuclease EcoO109IR domain-containing protein</fullName>
    </recommendedName>
</protein>
<dbReference type="Proteomes" id="UP000724657">
    <property type="component" value="Unassembled WGS sequence"/>
</dbReference>
<gene>
    <name evidence="2" type="ORF">IAA47_06700</name>
</gene>
<evidence type="ECO:0000313" key="2">
    <source>
        <dbReference type="EMBL" id="MBU3842650.1"/>
    </source>
</evidence>
<accession>A0A9E2NXF6</accession>
<evidence type="ECO:0000313" key="3">
    <source>
        <dbReference type="Proteomes" id="UP000724657"/>
    </source>
</evidence>
<comment type="caution">
    <text evidence="2">The sequence shown here is derived from an EMBL/GenBank/DDBJ whole genome shotgun (WGS) entry which is preliminary data.</text>
</comment>
<proteinExistence type="predicted"/>
<dbReference type="InterPro" id="IPR032793">
    <property type="entry name" value="RE_EcoO109IR"/>
</dbReference>
<sequence length="245" mass="29074">MNNLNKTFKIYSSLARSFDSTLGNTFQIIAQKIAQYMYTGKYKNLQYSGFYKVFRSFDNENNIFFQFHPDKFPFQKREIYPNYCNCSSIPYQKNKFHHLIDISNDFFYYSIVSDVILPEKGADLVINLNNRYYIIEIKLGGNLDNKKLESEYNALKKYQEKNYPNNNNVSLCLGTVYAEEDVKIKLSSHFKSNFSEPNHYLFLEEDFWNFICGNHEDGYSVIKEIYLKNINKINAFLEERLMSIK</sequence>
<dbReference type="EMBL" id="JAHLFN010000066">
    <property type="protein sequence ID" value="MBU3842650.1"/>
    <property type="molecule type" value="Genomic_DNA"/>
</dbReference>
<organism evidence="2 3">
    <name type="scientific">Candidatus Fusobacterium pullicola</name>
    <dbReference type="NCBI Taxonomy" id="2838601"/>
    <lineage>
        <taxon>Bacteria</taxon>
        <taxon>Fusobacteriati</taxon>
        <taxon>Fusobacteriota</taxon>
        <taxon>Fusobacteriia</taxon>
        <taxon>Fusobacteriales</taxon>
        <taxon>Fusobacteriaceae</taxon>
        <taxon>Fusobacterium</taxon>
    </lineage>
</organism>
<name>A0A9E2NXF6_9FUSO</name>
<dbReference type="SUPFAM" id="SSF52980">
    <property type="entry name" value="Restriction endonuclease-like"/>
    <property type="match status" value="1"/>
</dbReference>
<dbReference type="Pfam" id="PF14511">
    <property type="entry name" value="RE_EcoO109I"/>
    <property type="match status" value="1"/>
</dbReference>
<reference evidence="2" key="2">
    <citation type="submission" date="2021-04" db="EMBL/GenBank/DDBJ databases">
        <authorList>
            <person name="Gilroy R."/>
        </authorList>
    </citation>
    <scope>NUCLEOTIDE SEQUENCE</scope>
    <source>
        <strain evidence="2">A6-441</strain>
    </source>
</reference>